<dbReference type="EMBL" id="SMLM01000001">
    <property type="protein sequence ID" value="TFZ07570.1"/>
    <property type="molecule type" value="Genomic_DNA"/>
</dbReference>
<dbReference type="InterPro" id="IPR010710">
    <property type="entry name" value="DUF1289"/>
</dbReference>
<evidence type="ECO:0000313" key="1">
    <source>
        <dbReference type="EMBL" id="TFZ07570.1"/>
    </source>
</evidence>
<reference evidence="1 2" key="1">
    <citation type="submission" date="2019-03" db="EMBL/GenBank/DDBJ databases">
        <title>Ramlibacter henchirensis DSM 14656, whole genome shotgun sequence.</title>
        <authorList>
            <person name="Zhang X."/>
            <person name="Feng G."/>
            <person name="Zhu H."/>
        </authorList>
    </citation>
    <scope>NUCLEOTIDE SEQUENCE [LARGE SCALE GENOMIC DNA]</scope>
    <source>
        <strain evidence="1 2">DSM 14656</strain>
    </source>
</reference>
<dbReference type="Pfam" id="PF06945">
    <property type="entry name" value="DUF1289"/>
    <property type="match status" value="1"/>
</dbReference>
<dbReference type="PANTHER" id="PTHR35175:SF2">
    <property type="entry name" value="DUF1289 DOMAIN-CONTAINING PROTEIN"/>
    <property type="match status" value="1"/>
</dbReference>
<dbReference type="AlphaFoldDB" id="A0A4Z0CB39"/>
<gene>
    <name evidence="1" type="ORF">EZ313_11610</name>
</gene>
<protein>
    <submittedName>
        <fullName evidence="1">DUF1289 domain-containing protein</fullName>
    </submittedName>
</protein>
<keyword evidence="2" id="KW-1185">Reference proteome</keyword>
<proteinExistence type="predicted"/>
<accession>A0A4Z0CB39</accession>
<comment type="caution">
    <text evidence="1">The sequence shown here is derived from an EMBL/GenBank/DDBJ whole genome shotgun (WGS) entry which is preliminary data.</text>
</comment>
<dbReference type="Proteomes" id="UP000298180">
    <property type="component" value="Unassembled WGS sequence"/>
</dbReference>
<organism evidence="1 2">
    <name type="scientific">Ramlibacter henchirensis</name>
    <dbReference type="NCBI Taxonomy" id="204072"/>
    <lineage>
        <taxon>Bacteria</taxon>
        <taxon>Pseudomonadati</taxon>
        <taxon>Pseudomonadota</taxon>
        <taxon>Betaproteobacteria</taxon>
        <taxon>Burkholderiales</taxon>
        <taxon>Comamonadaceae</taxon>
        <taxon>Ramlibacter</taxon>
    </lineage>
</organism>
<sequence>MRQKLRALAALPPDEPVPSPCNSICRISESTGLCEGCLRTLDEVAAWSGLDEAGKRAVWQRLAARAGGEPR</sequence>
<dbReference type="PANTHER" id="PTHR35175">
    <property type="entry name" value="DUF1289 DOMAIN-CONTAINING PROTEIN"/>
    <property type="match status" value="1"/>
</dbReference>
<name>A0A4Z0CB39_9BURK</name>
<evidence type="ECO:0000313" key="2">
    <source>
        <dbReference type="Proteomes" id="UP000298180"/>
    </source>
</evidence>
<dbReference type="OrthoDB" id="8911262at2"/>